<comment type="similarity">
    <text evidence="7">Belongs to the binding-protein-dependent transport system permease family.</text>
</comment>
<dbReference type="RefSeq" id="WP_212773433.1">
    <property type="nucleotide sequence ID" value="NZ_AP024601.1"/>
</dbReference>
<reference evidence="9" key="1">
    <citation type="journal article" date="2013" name="Int. J. Syst. Evol. Microbiol.">
        <title>Polycladomyces abyssicola gen. nov., sp. nov., a thermophilic filamentous bacterium isolated from hemipelagic sediment.</title>
        <authorList>
            <person name="Tsubouchi T."/>
            <person name="Shimane Y."/>
            <person name="Mori K."/>
            <person name="Usui K."/>
            <person name="Hiraki T."/>
            <person name="Tame A."/>
            <person name="Uematsu K."/>
            <person name="Maruyama T."/>
            <person name="Hatada Y."/>
        </authorList>
    </citation>
    <scope>NUCLEOTIDE SEQUENCE</scope>
    <source>
        <strain evidence="9">JIR-001</strain>
    </source>
</reference>
<accession>A0A8D5ZPL7</accession>
<evidence type="ECO:0000259" key="8">
    <source>
        <dbReference type="PROSITE" id="PS50928"/>
    </source>
</evidence>
<dbReference type="InterPro" id="IPR035906">
    <property type="entry name" value="MetI-like_sf"/>
</dbReference>
<feature type="transmembrane region" description="Helical" evidence="7">
    <location>
        <begin position="175"/>
        <end position="198"/>
    </location>
</feature>
<dbReference type="PANTHER" id="PTHR30151:SF20">
    <property type="entry name" value="ABC TRANSPORTER PERMEASE PROTEIN HI_0355-RELATED"/>
    <property type="match status" value="1"/>
</dbReference>
<gene>
    <name evidence="9" type="ORF">JIR001_29600</name>
</gene>
<keyword evidence="10" id="KW-1185">Reference proteome</keyword>
<dbReference type="PROSITE" id="PS50928">
    <property type="entry name" value="ABC_TM1"/>
    <property type="match status" value="1"/>
</dbReference>
<feature type="transmembrane region" description="Helical" evidence="7">
    <location>
        <begin position="90"/>
        <end position="116"/>
    </location>
</feature>
<comment type="subcellular location">
    <subcellularLocation>
        <location evidence="1 7">Cell membrane</location>
        <topology evidence="1 7">Multi-pass membrane protein</topology>
    </subcellularLocation>
</comment>
<keyword evidence="5 7" id="KW-1133">Transmembrane helix</keyword>
<keyword evidence="6 7" id="KW-0472">Membrane</keyword>
<dbReference type="EMBL" id="AP024601">
    <property type="protein sequence ID" value="BCU83177.1"/>
    <property type="molecule type" value="Genomic_DNA"/>
</dbReference>
<dbReference type="SUPFAM" id="SSF161098">
    <property type="entry name" value="MetI-like"/>
    <property type="match status" value="1"/>
</dbReference>
<protein>
    <submittedName>
        <fullName evidence="9">Nitrate ABC transporter permease</fullName>
    </submittedName>
</protein>
<dbReference type="KEGG" id="pabs:JIR001_29600"/>
<reference evidence="9" key="2">
    <citation type="journal article" date="2021" name="Microbiol. Resour. Announc.">
        <title>Complete Genome Sequence of Polycladomyces abyssicola JIR-001T, Isolated from Hemipelagic Sediment in Deep Seawater.</title>
        <authorList>
            <person name="Tsubouchi T."/>
            <person name="Kaneko Y."/>
        </authorList>
    </citation>
    <scope>NUCLEOTIDE SEQUENCE</scope>
    <source>
        <strain evidence="9">JIR-001</strain>
    </source>
</reference>
<dbReference type="Proteomes" id="UP000677436">
    <property type="component" value="Chromosome"/>
</dbReference>
<evidence type="ECO:0000313" key="9">
    <source>
        <dbReference type="EMBL" id="BCU83177.1"/>
    </source>
</evidence>
<organism evidence="9 10">
    <name type="scientific">Polycladomyces abyssicola</name>
    <dbReference type="NCBI Taxonomy" id="1125966"/>
    <lineage>
        <taxon>Bacteria</taxon>
        <taxon>Bacillati</taxon>
        <taxon>Bacillota</taxon>
        <taxon>Bacilli</taxon>
        <taxon>Bacillales</taxon>
        <taxon>Thermoactinomycetaceae</taxon>
        <taxon>Polycladomyces</taxon>
    </lineage>
</organism>
<feature type="domain" description="ABC transmembrane type-1" evidence="8">
    <location>
        <begin position="56"/>
        <end position="240"/>
    </location>
</feature>
<evidence type="ECO:0000313" key="10">
    <source>
        <dbReference type="Proteomes" id="UP000677436"/>
    </source>
</evidence>
<name>A0A8D5ZPL7_9BACL</name>
<keyword evidence="4 7" id="KW-0812">Transmembrane</keyword>
<evidence type="ECO:0000256" key="3">
    <source>
        <dbReference type="ARBA" id="ARBA00022475"/>
    </source>
</evidence>
<dbReference type="GO" id="GO:0005886">
    <property type="term" value="C:plasma membrane"/>
    <property type="evidence" value="ECO:0007669"/>
    <property type="project" value="UniProtKB-SubCell"/>
</dbReference>
<feature type="transmembrane region" description="Helical" evidence="7">
    <location>
        <begin position="122"/>
        <end position="141"/>
    </location>
</feature>
<evidence type="ECO:0000256" key="5">
    <source>
        <dbReference type="ARBA" id="ARBA00022989"/>
    </source>
</evidence>
<feature type="transmembrane region" description="Helical" evidence="7">
    <location>
        <begin position="218"/>
        <end position="242"/>
    </location>
</feature>
<evidence type="ECO:0000256" key="7">
    <source>
        <dbReference type="RuleBase" id="RU363032"/>
    </source>
</evidence>
<keyword evidence="3" id="KW-1003">Cell membrane</keyword>
<evidence type="ECO:0000256" key="2">
    <source>
        <dbReference type="ARBA" id="ARBA00022448"/>
    </source>
</evidence>
<evidence type="ECO:0000256" key="4">
    <source>
        <dbReference type="ARBA" id="ARBA00022692"/>
    </source>
</evidence>
<feature type="transmembrane region" description="Helical" evidence="7">
    <location>
        <begin position="58"/>
        <end position="83"/>
    </location>
</feature>
<dbReference type="InterPro" id="IPR000515">
    <property type="entry name" value="MetI-like"/>
</dbReference>
<sequence length="257" mass="28863">MMKRFNYGPSILFFAVLLLLWEAAVRLWSIDPWMLPAPSRIFTTLVHEWTRIPENLFATAWIAICGLLLGLAIGLMAAVFLHWSSLLRKLIYPLLILSQNIPLIALAPLLILWLGFGMEPKVMVVALVCFFPITVSTLDGFQQTDRTLIRYMEMAGASRLQRFFKLEWPSALPSFFSGFKLAATYSVMGAVIAEWLGAKDGLGVMMQLASSSFRTDRVFVAILLVAGLSLLLFATISLIEVWTLRWQTRKGGDGRET</sequence>
<keyword evidence="2 7" id="KW-0813">Transport</keyword>
<dbReference type="AlphaFoldDB" id="A0A8D5ZPL7"/>
<dbReference type="Gene3D" id="1.10.3720.10">
    <property type="entry name" value="MetI-like"/>
    <property type="match status" value="1"/>
</dbReference>
<dbReference type="CDD" id="cd06261">
    <property type="entry name" value="TM_PBP2"/>
    <property type="match status" value="1"/>
</dbReference>
<dbReference type="PANTHER" id="PTHR30151">
    <property type="entry name" value="ALKANE SULFONATE ABC TRANSPORTER-RELATED, MEMBRANE SUBUNIT"/>
    <property type="match status" value="1"/>
</dbReference>
<evidence type="ECO:0000256" key="6">
    <source>
        <dbReference type="ARBA" id="ARBA00023136"/>
    </source>
</evidence>
<dbReference type="GO" id="GO:0055085">
    <property type="term" value="P:transmembrane transport"/>
    <property type="evidence" value="ECO:0007669"/>
    <property type="project" value="InterPro"/>
</dbReference>
<evidence type="ECO:0000256" key="1">
    <source>
        <dbReference type="ARBA" id="ARBA00004651"/>
    </source>
</evidence>
<proteinExistence type="inferred from homology"/>
<dbReference type="Pfam" id="PF00528">
    <property type="entry name" value="BPD_transp_1"/>
    <property type="match status" value="1"/>
</dbReference>